<dbReference type="AlphaFoldDB" id="A0AAV7U957"/>
<evidence type="ECO:0000313" key="3">
    <source>
        <dbReference type="Proteomes" id="UP001066276"/>
    </source>
</evidence>
<feature type="region of interest" description="Disordered" evidence="1">
    <location>
        <begin position="1"/>
        <end position="22"/>
    </location>
</feature>
<gene>
    <name evidence="2" type="ORF">NDU88_001671</name>
</gene>
<keyword evidence="3" id="KW-1185">Reference proteome</keyword>
<accession>A0AAV7U957</accession>
<comment type="caution">
    <text evidence="2">The sequence shown here is derived from an EMBL/GenBank/DDBJ whole genome shotgun (WGS) entry which is preliminary data.</text>
</comment>
<proteinExistence type="predicted"/>
<reference evidence="2" key="1">
    <citation type="journal article" date="2022" name="bioRxiv">
        <title>Sequencing and chromosome-scale assembly of the giantPleurodeles waltlgenome.</title>
        <authorList>
            <person name="Brown T."/>
            <person name="Elewa A."/>
            <person name="Iarovenko S."/>
            <person name="Subramanian E."/>
            <person name="Araus A.J."/>
            <person name="Petzold A."/>
            <person name="Susuki M."/>
            <person name="Suzuki K.-i.T."/>
            <person name="Hayashi T."/>
            <person name="Toyoda A."/>
            <person name="Oliveira C."/>
            <person name="Osipova E."/>
            <person name="Leigh N.D."/>
            <person name="Simon A."/>
            <person name="Yun M.H."/>
        </authorList>
    </citation>
    <scope>NUCLEOTIDE SEQUENCE</scope>
    <source>
        <strain evidence="2">20211129_DDA</strain>
        <tissue evidence="2">Liver</tissue>
    </source>
</reference>
<dbReference type="EMBL" id="JANPWB010000005">
    <property type="protein sequence ID" value="KAJ1184874.1"/>
    <property type="molecule type" value="Genomic_DNA"/>
</dbReference>
<evidence type="ECO:0000313" key="2">
    <source>
        <dbReference type="EMBL" id="KAJ1184874.1"/>
    </source>
</evidence>
<organism evidence="2 3">
    <name type="scientific">Pleurodeles waltl</name>
    <name type="common">Iberian ribbed newt</name>
    <dbReference type="NCBI Taxonomy" id="8319"/>
    <lineage>
        <taxon>Eukaryota</taxon>
        <taxon>Metazoa</taxon>
        <taxon>Chordata</taxon>
        <taxon>Craniata</taxon>
        <taxon>Vertebrata</taxon>
        <taxon>Euteleostomi</taxon>
        <taxon>Amphibia</taxon>
        <taxon>Batrachia</taxon>
        <taxon>Caudata</taxon>
        <taxon>Salamandroidea</taxon>
        <taxon>Salamandridae</taxon>
        <taxon>Pleurodelinae</taxon>
        <taxon>Pleurodeles</taxon>
    </lineage>
</organism>
<feature type="region of interest" description="Disordered" evidence="1">
    <location>
        <begin position="71"/>
        <end position="134"/>
    </location>
</feature>
<evidence type="ECO:0000256" key="1">
    <source>
        <dbReference type="SAM" id="MobiDB-lite"/>
    </source>
</evidence>
<dbReference type="Proteomes" id="UP001066276">
    <property type="component" value="Chromosome 3_1"/>
</dbReference>
<feature type="compositionally biased region" description="Basic and acidic residues" evidence="1">
    <location>
        <begin position="118"/>
        <end position="134"/>
    </location>
</feature>
<name>A0AAV7U957_PLEWA</name>
<sequence length="134" mass="14873">MLQNGESGADATGTTWFKGGAQHNTPKKQLTAIFELPPALMTLQDCISLCEQRHGYIVKAVYFGWSEGAAKKPRLQSQGASKELRLQQHRRPPASQWITSRPDKPAISPPTRVSSSCDRLRGAQDTRKKDEGKR</sequence>
<protein>
    <submittedName>
        <fullName evidence="2">Uncharacterized protein</fullName>
    </submittedName>
</protein>